<dbReference type="InterPro" id="IPR003594">
    <property type="entry name" value="HATPase_dom"/>
</dbReference>
<evidence type="ECO:0000313" key="12">
    <source>
        <dbReference type="Proteomes" id="UP000000347"/>
    </source>
</evidence>
<dbReference type="STRING" id="608506.COB47_1068"/>
<name>D9TK35_CALOO</name>
<dbReference type="Gene3D" id="3.30.565.10">
    <property type="entry name" value="Histidine kinase-like ATPase, C-terminal domain"/>
    <property type="match status" value="1"/>
</dbReference>
<dbReference type="PRINTS" id="PR00344">
    <property type="entry name" value="BCTRLSENSOR"/>
</dbReference>
<keyword evidence="12" id="KW-1185">Reference proteome</keyword>
<dbReference type="EC" id="2.7.13.3" evidence="3"/>
<protein>
    <recommendedName>
        <fullName evidence="3">histidine kinase</fullName>
        <ecNumber evidence="3">2.7.13.3</ecNumber>
    </recommendedName>
</protein>
<comment type="subcellular location">
    <subcellularLocation>
        <location evidence="2">Membrane</location>
    </subcellularLocation>
</comment>
<evidence type="ECO:0000256" key="1">
    <source>
        <dbReference type="ARBA" id="ARBA00000085"/>
    </source>
</evidence>
<evidence type="ECO:0000256" key="6">
    <source>
        <dbReference type="ARBA" id="ARBA00022777"/>
    </source>
</evidence>
<feature type="transmembrane region" description="Helical" evidence="9">
    <location>
        <begin position="6"/>
        <end position="28"/>
    </location>
</feature>
<keyword evidence="8 9" id="KW-0472">Membrane</keyword>
<dbReference type="InterPro" id="IPR005467">
    <property type="entry name" value="His_kinase_dom"/>
</dbReference>
<dbReference type="SUPFAM" id="SSF55785">
    <property type="entry name" value="PYP-like sensor domain (PAS domain)"/>
    <property type="match status" value="1"/>
</dbReference>
<evidence type="ECO:0000256" key="4">
    <source>
        <dbReference type="ARBA" id="ARBA00022553"/>
    </source>
</evidence>
<accession>D9TK35</accession>
<dbReference type="GO" id="GO:0005886">
    <property type="term" value="C:plasma membrane"/>
    <property type="evidence" value="ECO:0007669"/>
    <property type="project" value="TreeGrafter"/>
</dbReference>
<dbReference type="Proteomes" id="UP000000347">
    <property type="component" value="Chromosome"/>
</dbReference>
<proteinExistence type="predicted"/>
<keyword evidence="9" id="KW-1133">Transmembrane helix</keyword>
<dbReference type="SUPFAM" id="SSF47384">
    <property type="entry name" value="Homodimeric domain of signal transducing histidine kinase"/>
    <property type="match status" value="1"/>
</dbReference>
<dbReference type="FunFam" id="3.30.565.10:FF:000006">
    <property type="entry name" value="Sensor histidine kinase WalK"/>
    <property type="match status" value="1"/>
</dbReference>
<dbReference type="PANTHER" id="PTHR45453:SF1">
    <property type="entry name" value="PHOSPHATE REGULON SENSOR PROTEIN PHOR"/>
    <property type="match status" value="1"/>
</dbReference>
<dbReference type="KEGG" id="cob:COB47_1068"/>
<dbReference type="InterPro" id="IPR036890">
    <property type="entry name" value="HATPase_C_sf"/>
</dbReference>
<evidence type="ECO:0000256" key="8">
    <source>
        <dbReference type="ARBA" id="ARBA00023136"/>
    </source>
</evidence>
<evidence type="ECO:0000259" key="10">
    <source>
        <dbReference type="PROSITE" id="PS50109"/>
    </source>
</evidence>
<dbReference type="eggNOG" id="COG5002">
    <property type="taxonomic scope" value="Bacteria"/>
</dbReference>
<dbReference type="FunFam" id="1.10.287.130:FF:000001">
    <property type="entry name" value="Two-component sensor histidine kinase"/>
    <property type="match status" value="1"/>
</dbReference>
<dbReference type="RefSeq" id="WP_013290367.1">
    <property type="nucleotide sequence ID" value="NC_014392.1"/>
</dbReference>
<dbReference type="PROSITE" id="PS50109">
    <property type="entry name" value="HIS_KIN"/>
    <property type="match status" value="1"/>
</dbReference>
<dbReference type="InterPro" id="IPR036097">
    <property type="entry name" value="HisK_dim/P_sf"/>
</dbReference>
<dbReference type="SUPFAM" id="SSF55874">
    <property type="entry name" value="ATPase domain of HSP90 chaperone/DNA topoisomerase II/histidine kinase"/>
    <property type="match status" value="1"/>
</dbReference>
<evidence type="ECO:0000313" key="11">
    <source>
        <dbReference type="EMBL" id="ADL42367.1"/>
    </source>
</evidence>
<dbReference type="SMART" id="SM00388">
    <property type="entry name" value="HisKA"/>
    <property type="match status" value="1"/>
</dbReference>
<keyword evidence="4" id="KW-0597">Phosphoprotein</keyword>
<keyword evidence="9" id="KW-0812">Transmembrane</keyword>
<dbReference type="SMART" id="SM00387">
    <property type="entry name" value="HATPase_c"/>
    <property type="match status" value="1"/>
</dbReference>
<dbReference type="OrthoDB" id="9796330at2"/>
<dbReference type="InterPro" id="IPR035965">
    <property type="entry name" value="PAS-like_dom_sf"/>
</dbReference>
<sequence>MRLKLFGYTILVVVVITFLQGVLSYEAYKNIYIDENKRWLVAKINEVEKYIWSFGIDKLKDIYNKGDFRVTIVGSSGVVLYDSEADIKKMENHLKRPEIANANRVFGKVEFSMRRSKTLGHYFLYAAKKVKIHNTIIFIRVSVLLNKVDSILKKVLFNTLKFAIICIFLGIALAIGISSVLYQPLKGLISLISEGLEKFSIHDVRSTKDFRWLSLSFSKMYQLLEEKISESNILRKRLTSLLDSIDIGIIFFDVNKRILMFNRGAENILETNLKIGFSLLECVRVYELFEFLFQQDTKEKELEISINNKLKFLKVSKKKISYEDGKEGILLILSDITFLKKLERVRSDFVANVSHELKTPLTSIKGFVETLKDGAIDDKDVALKFLNIIEVEVERLVRLINDLLYLSEIENAAMPILDEKVVVKEVVLESIELLKIKAEKKNIQFVDIKVPDGLEMNIYRDWLKQIFINLIDNAIVYNKENGKVWVTVEKSNGMVVIKVKDTGIGIPEKEIERIFERFYRVDKGRSRKLGGTGLGLSIVKHIVELYGGKIWVKSQEGYGSEFTVIIPINKKADLHQ</sequence>
<dbReference type="EMBL" id="CP002164">
    <property type="protein sequence ID" value="ADL42367.1"/>
    <property type="molecule type" value="Genomic_DNA"/>
</dbReference>
<gene>
    <name evidence="11" type="ordered locus">COB47_1068</name>
</gene>
<comment type="catalytic activity">
    <reaction evidence="1">
        <text>ATP + protein L-histidine = ADP + protein N-phospho-L-histidine.</text>
        <dbReference type="EC" id="2.7.13.3"/>
    </reaction>
</comment>
<dbReference type="Gene3D" id="3.30.450.20">
    <property type="entry name" value="PAS domain"/>
    <property type="match status" value="1"/>
</dbReference>
<evidence type="ECO:0000256" key="9">
    <source>
        <dbReference type="SAM" id="Phobius"/>
    </source>
</evidence>
<dbReference type="CDD" id="cd00075">
    <property type="entry name" value="HATPase"/>
    <property type="match status" value="1"/>
</dbReference>
<feature type="transmembrane region" description="Helical" evidence="9">
    <location>
        <begin position="162"/>
        <end position="182"/>
    </location>
</feature>
<dbReference type="Gene3D" id="1.10.287.130">
    <property type="match status" value="1"/>
</dbReference>
<evidence type="ECO:0000256" key="5">
    <source>
        <dbReference type="ARBA" id="ARBA00022679"/>
    </source>
</evidence>
<evidence type="ECO:0000256" key="7">
    <source>
        <dbReference type="ARBA" id="ARBA00023012"/>
    </source>
</evidence>
<evidence type="ECO:0000256" key="3">
    <source>
        <dbReference type="ARBA" id="ARBA00012438"/>
    </source>
</evidence>
<reference evidence="11 12" key="1">
    <citation type="journal article" date="2010" name="J. Bacteriol.">
        <title>Complete genome sequence of the cellulolytic thermophile Caldicellulosiruptor obsidiansis OB47T.</title>
        <authorList>
            <person name="Elkins J.G."/>
            <person name="Lochner A."/>
            <person name="Hamilton-Brehm S.D."/>
            <person name="Davenport K.W."/>
            <person name="Podar M."/>
            <person name="Brown S.D."/>
            <person name="Land M.L."/>
            <person name="Hauser L.J."/>
            <person name="Klingeman D.M."/>
            <person name="Raman B."/>
            <person name="Goodwin L.A."/>
            <person name="Tapia R."/>
            <person name="Meincke L.J."/>
            <person name="Detter J.C."/>
            <person name="Bruce D.C."/>
            <person name="Han C.S."/>
            <person name="Palumbo A.V."/>
            <person name="Cottingham R.W."/>
            <person name="Keller M."/>
            <person name="Graham D.E."/>
        </authorList>
    </citation>
    <scope>NUCLEOTIDE SEQUENCE [LARGE SCALE GENOMIC DNA]</scope>
    <source>
        <strain evidence="12">ATCC BAA-2073 / strain OB47</strain>
    </source>
</reference>
<keyword evidence="5" id="KW-0808">Transferase</keyword>
<keyword evidence="7" id="KW-0902">Two-component regulatory system</keyword>
<dbReference type="AlphaFoldDB" id="D9TK35"/>
<dbReference type="Pfam" id="PF00512">
    <property type="entry name" value="HisKA"/>
    <property type="match status" value="1"/>
</dbReference>
<feature type="domain" description="Histidine kinase" evidence="10">
    <location>
        <begin position="352"/>
        <end position="570"/>
    </location>
</feature>
<dbReference type="GO" id="GO:0004721">
    <property type="term" value="F:phosphoprotein phosphatase activity"/>
    <property type="evidence" value="ECO:0007669"/>
    <property type="project" value="TreeGrafter"/>
</dbReference>
<dbReference type="PANTHER" id="PTHR45453">
    <property type="entry name" value="PHOSPHATE REGULON SENSOR PROTEIN PHOR"/>
    <property type="match status" value="1"/>
</dbReference>
<dbReference type="Pfam" id="PF02518">
    <property type="entry name" value="HATPase_c"/>
    <property type="match status" value="1"/>
</dbReference>
<dbReference type="GO" id="GO:0000155">
    <property type="term" value="F:phosphorelay sensor kinase activity"/>
    <property type="evidence" value="ECO:0007669"/>
    <property type="project" value="InterPro"/>
</dbReference>
<dbReference type="InterPro" id="IPR050351">
    <property type="entry name" value="BphY/WalK/GraS-like"/>
</dbReference>
<dbReference type="CDD" id="cd00082">
    <property type="entry name" value="HisKA"/>
    <property type="match status" value="1"/>
</dbReference>
<evidence type="ECO:0000256" key="2">
    <source>
        <dbReference type="ARBA" id="ARBA00004370"/>
    </source>
</evidence>
<dbReference type="InterPro" id="IPR004358">
    <property type="entry name" value="Sig_transdc_His_kin-like_C"/>
</dbReference>
<keyword evidence="6 11" id="KW-0418">Kinase</keyword>
<dbReference type="GO" id="GO:0016036">
    <property type="term" value="P:cellular response to phosphate starvation"/>
    <property type="evidence" value="ECO:0007669"/>
    <property type="project" value="TreeGrafter"/>
</dbReference>
<dbReference type="HOGENOM" id="CLU_000445_89_2_9"/>
<dbReference type="InterPro" id="IPR003661">
    <property type="entry name" value="HisK_dim/P_dom"/>
</dbReference>
<organism evidence="11 12">
    <name type="scientific">Caldicellulosiruptor obsidiansis (strain ATCC BAA-2073 / JCM 16842 / OB47)</name>
    <dbReference type="NCBI Taxonomy" id="608506"/>
    <lineage>
        <taxon>Bacteria</taxon>
        <taxon>Bacillati</taxon>
        <taxon>Bacillota</taxon>
        <taxon>Bacillota incertae sedis</taxon>
        <taxon>Caldicellulosiruptorales</taxon>
        <taxon>Caldicellulosiruptoraceae</taxon>
        <taxon>Caldicellulosiruptor</taxon>
    </lineage>
</organism>